<protein>
    <recommendedName>
        <fullName evidence="3">Thioesterase</fullName>
    </recommendedName>
</protein>
<dbReference type="RefSeq" id="WP_055175819.1">
    <property type="nucleotide sequence ID" value="NZ_JAUSQY010000001.1"/>
</dbReference>
<dbReference type="OrthoDB" id="9814774at2"/>
<gene>
    <name evidence="1" type="ORF">Clow_00545</name>
</gene>
<keyword evidence="2" id="KW-1185">Reference proteome</keyword>
<comment type="caution">
    <text evidence="1">The sequence shown here is derived from an EMBL/GenBank/DDBJ whole genome shotgun (WGS) entry which is preliminary data.</text>
</comment>
<dbReference type="InterPro" id="IPR027961">
    <property type="entry name" value="DUF4442"/>
</dbReference>
<evidence type="ECO:0008006" key="3">
    <source>
        <dbReference type="Google" id="ProtNLM"/>
    </source>
</evidence>
<reference evidence="1 2" key="1">
    <citation type="submission" date="2015-10" db="EMBL/GenBank/DDBJ databases">
        <title>Corynebacteirum lowii and Corynebacterium oculi species nova, derived from human clinical disease and and emended description of Corynebacterium mastiditis.</title>
        <authorList>
            <person name="Bernard K."/>
            <person name="Pacheco A.L."/>
            <person name="Mcdougall C."/>
            <person name="Burtx T."/>
            <person name="Weibe D."/>
            <person name="Tyler S."/>
            <person name="Olson A.B."/>
            <person name="Cnockaert M."/>
            <person name="Eguchi H."/>
            <person name="Kuwahara T."/>
            <person name="Nakayama-Imaohji H."/>
            <person name="Boudewijins M."/>
            <person name="Van Hoecke F."/>
            <person name="Bernier A.-M."/>
            <person name="Vandamme P."/>
        </authorList>
    </citation>
    <scope>NUCLEOTIDE SEQUENCE [LARGE SCALE GENOMIC DNA]</scope>
    <source>
        <strain evidence="1 2">NML 130206</strain>
    </source>
</reference>
<dbReference type="AlphaFoldDB" id="A0A0Q0YKM5"/>
<proteinExistence type="predicted"/>
<dbReference type="InterPro" id="IPR029069">
    <property type="entry name" value="HotDog_dom_sf"/>
</dbReference>
<dbReference type="Gene3D" id="3.10.129.10">
    <property type="entry name" value="Hotdog Thioesterase"/>
    <property type="match status" value="1"/>
</dbReference>
<dbReference type="SUPFAM" id="SSF54637">
    <property type="entry name" value="Thioesterase/thiol ester dehydrase-isomerase"/>
    <property type="match status" value="1"/>
</dbReference>
<dbReference type="EMBL" id="LKEV01000001">
    <property type="protein sequence ID" value="KQB87486.1"/>
    <property type="molecule type" value="Genomic_DNA"/>
</dbReference>
<organism evidence="1 2">
    <name type="scientific">Corynebacterium lowii</name>
    <dbReference type="NCBI Taxonomy" id="1544413"/>
    <lineage>
        <taxon>Bacteria</taxon>
        <taxon>Bacillati</taxon>
        <taxon>Actinomycetota</taxon>
        <taxon>Actinomycetes</taxon>
        <taxon>Mycobacteriales</taxon>
        <taxon>Corynebacteriaceae</taxon>
        <taxon>Corynebacterium</taxon>
    </lineage>
</organism>
<evidence type="ECO:0000313" key="2">
    <source>
        <dbReference type="Proteomes" id="UP000050488"/>
    </source>
</evidence>
<dbReference type="Pfam" id="PF14539">
    <property type="entry name" value="DUF4442"/>
    <property type="match status" value="1"/>
</dbReference>
<dbReference type="STRING" id="1544413.Clow_00545"/>
<dbReference type="Proteomes" id="UP000050488">
    <property type="component" value="Unassembled WGS sequence"/>
</dbReference>
<name>A0A0Q0YKM5_9CORY</name>
<accession>A0A0Q0YKM5</accession>
<evidence type="ECO:0000313" key="1">
    <source>
        <dbReference type="EMBL" id="KQB87486.1"/>
    </source>
</evidence>
<dbReference type="PATRIC" id="fig|1544413.3.peg.550"/>
<sequence>MQSPRFIRHFMQIWPPYLGAGVRIKEIAEDGSRVLVTHKPNKLTQNIVGTAFGGTMLSMTDPFFMLVSMYQLGSDYYIWDVGAEIKFVKPGRSRISADISIDPQTIELIKSKTADGSKYLHWFEVDIKDEEGNVVAHVRRQVYYRRKKH</sequence>